<dbReference type="EMBL" id="VIEB01000306">
    <property type="protein sequence ID" value="TQD95788.1"/>
    <property type="molecule type" value="Genomic_DNA"/>
</dbReference>
<protein>
    <submittedName>
        <fullName evidence="1">Uncharacterized protein</fullName>
    </submittedName>
</protein>
<reference evidence="1 2" key="1">
    <citation type="journal article" date="2019" name="G3 (Bethesda)">
        <title>Sequencing of a Wild Apple (Malus baccata) Genome Unravels the Differences Between Cultivated and Wild Apple Species Regarding Disease Resistance and Cold Tolerance.</title>
        <authorList>
            <person name="Chen X."/>
        </authorList>
    </citation>
    <scope>NUCLEOTIDE SEQUENCE [LARGE SCALE GENOMIC DNA]</scope>
    <source>
        <strain evidence="2">cv. Shandingzi</strain>
        <tissue evidence="1">Leaves</tissue>
    </source>
</reference>
<keyword evidence="2" id="KW-1185">Reference proteome</keyword>
<evidence type="ECO:0000313" key="1">
    <source>
        <dbReference type="EMBL" id="TQD95788.1"/>
    </source>
</evidence>
<evidence type="ECO:0000313" key="2">
    <source>
        <dbReference type="Proteomes" id="UP000315295"/>
    </source>
</evidence>
<gene>
    <name evidence="1" type="ORF">C1H46_018627</name>
</gene>
<name>A0A540MAT1_MALBA</name>
<sequence>MFFHRALRRSSSLTYTSRPHVLKVFVCSSRTRLTHKFSFDRYFSFLASISISDPFSFN</sequence>
<dbReference type="Proteomes" id="UP000315295">
    <property type="component" value="Unassembled WGS sequence"/>
</dbReference>
<comment type="caution">
    <text evidence="1">The sequence shown here is derived from an EMBL/GenBank/DDBJ whole genome shotgun (WGS) entry which is preliminary data.</text>
</comment>
<dbReference type="AlphaFoldDB" id="A0A540MAT1"/>
<accession>A0A540MAT1</accession>
<organism evidence="1 2">
    <name type="scientific">Malus baccata</name>
    <name type="common">Siberian crab apple</name>
    <name type="synonym">Pyrus baccata</name>
    <dbReference type="NCBI Taxonomy" id="106549"/>
    <lineage>
        <taxon>Eukaryota</taxon>
        <taxon>Viridiplantae</taxon>
        <taxon>Streptophyta</taxon>
        <taxon>Embryophyta</taxon>
        <taxon>Tracheophyta</taxon>
        <taxon>Spermatophyta</taxon>
        <taxon>Magnoliopsida</taxon>
        <taxon>eudicotyledons</taxon>
        <taxon>Gunneridae</taxon>
        <taxon>Pentapetalae</taxon>
        <taxon>rosids</taxon>
        <taxon>fabids</taxon>
        <taxon>Rosales</taxon>
        <taxon>Rosaceae</taxon>
        <taxon>Amygdaloideae</taxon>
        <taxon>Maleae</taxon>
        <taxon>Malus</taxon>
    </lineage>
</organism>
<proteinExistence type="predicted"/>